<sequence>MTITSYLGIIFFSLGHLLPVSQKTKGFAIFGVLLPSYHQLKTHLMNLGIFSLN</sequence>
<gene>
    <name evidence="1" type="ORF">JETT_0895</name>
</gene>
<dbReference type="EMBL" id="SULG01000013">
    <property type="protein sequence ID" value="TLD42761.1"/>
    <property type="molecule type" value="Genomic_DNA"/>
</dbReference>
<evidence type="ECO:0000313" key="1">
    <source>
        <dbReference type="EMBL" id="TLD42761.1"/>
    </source>
</evidence>
<accession>A0A533QJ70</accession>
<comment type="caution">
    <text evidence="1">The sequence shown here is derived from an EMBL/GenBank/DDBJ whole genome shotgun (WGS) entry which is preliminary data.</text>
</comment>
<evidence type="ECO:0000313" key="2">
    <source>
        <dbReference type="Proteomes" id="UP000319783"/>
    </source>
</evidence>
<dbReference type="AlphaFoldDB" id="A0A533QJ70"/>
<name>A0A533QJ70_9BACT</name>
<reference evidence="1 2" key="1">
    <citation type="submission" date="2019-04" db="EMBL/GenBank/DDBJ databases">
        <title>Genome of a novel bacterium Candidatus Jettenia ecosi reconstructed from metagenome of an anammox bioreactor.</title>
        <authorList>
            <person name="Mardanov A.V."/>
            <person name="Beletsky A.V."/>
            <person name="Ravin N.V."/>
            <person name="Botchkova E.A."/>
            <person name="Litti Y.V."/>
            <person name="Nozhevnikova A.N."/>
        </authorList>
    </citation>
    <scope>NUCLEOTIDE SEQUENCE [LARGE SCALE GENOMIC DNA]</scope>
    <source>
        <strain evidence="1">J2</strain>
    </source>
</reference>
<dbReference type="Proteomes" id="UP000319783">
    <property type="component" value="Unassembled WGS sequence"/>
</dbReference>
<protein>
    <submittedName>
        <fullName evidence="1">Uncharacterized protein</fullName>
    </submittedName>
</protein>
<organism evidence="1 2">
    <name type="scientific">Candidatus Jettenia ecosi</name>
    <dbReference type="NCBI Taxonomy" id="2494326"/>
    <lineage>
        <taxon>Bacteria</taxon>
        <taxon>Pseudomonadati</taxon>
        <taxon>Planctomycetota</taxon>
        <taxon>Candidatus Brocadiia</taxon>
        <taxon>Candidatus Brocadiales</taxon>
        <taxon>Candidatus Brocadiaceae</taxon>
        <taxon>Candidatus Jettenia</taxon>
    </lineage>
</organism>
<proteinExistence type="predicted"/>